<dbReference type="SUPFAM" id="SSF52540">
    <property type="entry name" value="P-loop containing nucleoside triphosphate hydrolases"/>
    <property type="match status" value="1"/>
</dbReference>
<evidence type="ECO:0000313" key="7">
    <source>
        <dbReference type="EMBL" id="KAF4668880.1"/>
    </source>
</evidence>
<dbReference type="OrthoDB" id="775260at2759"/>
<evidence type="ECO:0000313" key="8">
    <source>
        <dbReference type="Proteomes" id="UP000591131"/>
    </source>
</evidence>
<dbReference type="Proteomes" id="UP000591131">
    <property type="component" value="Unassembled WGS sequence"/>
</dbReference>
<comment type="caution">
    <text evidence="7">The sequence shown here is derived from an EMBL/GenBank/DDBJ whole genome shotgun (WGS) entry which is preliminary data.</text>
</comment>
<dbReference type="Gene3D" id="3.30.160.60">
    <property type="entry name" value="Classic Zinc Finger"/>
    <property type="match status" value="1"/>
</dbReference>
<keyword evidence="3 5" id="KW-0547">Nucleotide-binding</keyword>
<evidence type="ECO:0000256" key="5">
    <source>
        <dbReference type="RuleBase" id="RU003785"/>
    </source>
</evidence>
<evidence type="ECO:0008006" key="9">
    <source>
        <dbReference type="Google" id="ProtNLM"/>
    </source>
</evidence>
<evidence type="ECO:0000256" key="2">
    <source>
        <dbReference type="ARBA" id="ARBA00022679"/>
    </source>
</evidence>
<name>A0A7J6MCH2_PERCH</name>
<dbReference type="InterPro" id="IPR027417">
    <property type="entry name" value="P-loop_NTPase"/>
</dbReference>
<dbReference type="GO" id="GO:0005524">
    <property type="term" value="F:ATP binding"/>
    <property type="evidence" value="ECO:0007669"/>
    <property type="project" value="UniProtKB-KW"/>
</dbReference>
<proteinExistence type="inferred from homology"/>
<evidence type="ECO:0000256" key="1">
    <source>
        <dbReference type="ARBA" id="ARBA00005842"/>
    </source>
</evidence>
<dbReference type="InterPro" id="IPR039657">
    <property type="entry name" value="Dimethylallyltransferase"/>
</dbReference>
<dbReference type="NCBIfam" id="TIGR00174">
    <property type="entry name" value="miaA"/>
    <property type="match status" value="1"/>
</dbReference>
<dbReference type="AlphaFoldDB" id="A0A7J6MCH2"/>
<feature type="compositionally biased region" description="Basic residues" evidence="6">
    <location>
        <begin position="353"/>
        <end position="366"/>
    </location>
</feature>
<gene>
    <name evidence="7" type="ORF">FOL47_002837</name>
</gene>
<sequence>MSNHPDAKVVFVIGATGVGKTKMSLDLAQILEGEIVGADSIQMYKYFDIASAKPSRQEIGTVPHHLIDCVTPNEDYNVARYVSGATAAIEDIVSRGRTPIVVGGTVQYITALLWPMSALEQTVQPANSTSEISSSDEASSDLYAKLQAVNPVAATKLHPHDLRRIKRCLELGATTAESGELRYAGARVIWLTCDDKEVYRRRVSKRVDTMVSEGLQDELERLVVPGIKDRTLKWNRGPLQGIGYKEFREWVENPSTESWERCVEKVKTGTVKYSRQQVKWIRNKIEPFLEVCRIDTSRAGESWPELVSMASDFVKKETKKVAVIDKIEWKKYDCEICGKDGINGPNEWEQHLHSKLHKSRKRKAKRQLQAERSDV</sequence>
<evidence type="ECO:0000256" key="6">
    <source>
        <dbReference type="SAM" id="MobiDB-lite"/>
    </source>
</evidence>
<dbReference type="InterPro" id="IPR018022">
    <property type="entry name" value="IPT"/>
</dbReference>
<keyword evidence="8" id="KW-1185">Reference proteome</keyword>
<dbReference type="Gene3D" id="3.40.50.300">
    <property type="entry name" value="P-loop containing nucleotide triphosphate hydrolases"/>
    <property type="match status" value="1"/>
</dbReference>
<feature type="region of interest" description="Disordered" evidence="6">
    <location>
        <begin position="353"/>
        <end position="375"/>
    </location>
</feature>
<dbReference type="GO" id="GO:0006400">
    <property type="term" value="P:tRNA modification"/>
    <property type="evidence" value="ECO:0007669"/>
    <property type="project" value="TreeGrafter"/>
</dbReference>
<dbReference type="EMBL" id="JAAPAO010000182">
    <property type="protein sequence ID" value="KAF4668880.1"/>
    <property type="molecule type" value="Genomic_DNA"/>
</dbReference>
<reference evidence="7 8" key="1">
    <citation type="submission" date="2020-04" db="EMBL/GenBank/DDBJ databases">
        <title>Perkinsus chesapeaki whole genome sequence.</title>
        <authorList>
            <person name="Bogema D.R."/>
        </authorList>
    </citation>
    <scope>NUCLEOTIDE SEQUENCE [LARGE SCALE GENOMIC DNA]</scope>
    <source>
        <strain evidence="7">ATCC PRA-425</strain>
    </source>
</reference>
<dbReference type="Gene3D" id="1.10.20.140">
    <property type="match status" value="1"/>
</dbReference>
<evidence type="ECO:0000256" key="4">
    <source>
        <dbReference type="ARBA" id="ARBA00022840"/>
    </source>
</evidence>
<evidence type="ECO:0000256" key="3">
    <source>
        <dbReference type="ARBA" id="ARBA00022741"/>
    </source>
</evidence>
<keyword evidence="2 5" id="KW-0808">Transferase</keyword>
<accession>A0A7J6MCH2</accession>
<protein>
    <recommendedName>
        <fullName evidence="9">tRNA dimethylallyltransferase</fullName>
    </recommendedName>
</protein>
<organism evidence="7 8">
    <name type="scientific">Perkinsus chesapeaki</name>
    <name type="common">Clam parasite</name>
    <name type="synonym">Perkinsus andrewsi</name>
    <dbReference type="NCBI Taxonomy" id="330153"/>
    <lineage>
        <taxon>Eukaryota</taxon>
        <taxon>Sar</taxon>
        <taxon>Alveolata</taxon>
        <taxon>Perkinsozoa</taxon>
        <taxon>Perkinsea</taxon>
        <taxon>Perkinsida</taxon>
        <taxon>Perkinsidae</taxon>
        <taxon>Perkinsus</taxon>
    </lineage>
</organism>
<dbReference type="Pfam" id="PF01715">
    <property type="entry name" value="IPPT"/>
    <property type="match status" value="1"/>
</dbReference>
<dbReference type="GO" id="GO:0052381">
    <property type="term" value="F:tRNA dimethylallyltransferase activity"/>
    <property type="evidence" value="ECO:0007669"/>
    <property type="project" value="InterPro"/>
</dbReference>
<dbReference type="HAMAP" id="MF_00185">
    <property type="entry name" value="IPP_trans"/>
    <property type="match status" value="1"/>
</dbReference>
<dbReference type="GO" id="GO:0005739">
    <property type="term" value="C:mitochondrion"/>
    <property type="evidence" value="ECO:0007669"/>
    <property type="project" value="TreeGrafter"/>
</dbReference>
<comment type="similarity">
    <text evidence="1 5">Belongs to the IPP transferase family.</text>
</comment>
<dbReference type="PANTHER" id="PTHR11088:SF89">
    <property type="entry name" value="TRNA DIMETHYLALLYLTRANSFERASE"/>
    <property type="match status" value="1"/>
</dbReference>
<dbReference type="PANTHER" id="PTHR11088">
    <property type="entry name" value="TRNA DIMETHYLALLYLTRANSFERASE"/>
    <property type="match status" value="1"/>
</dbReference>
<keyword evidence="4 5" id="KW-0067">ATP-binding</keyword>